<feature type="region of interest" description="Disordered" evidence="1">
    <location>
        <begin position="1"/>
        <end position="122"/>
    </location>
</feature>
<feature type="region of interest" description="Disordered" evidence="1">
    <location>
        <begin position="152"/>
        <end position="286"/>
    </location>
</feature>
<feature type="compositionally biased region" description="Low complexity" evidence="1">
    <location>
        <begin position="207"/>
        <end position="233"/>
    </location>
</feature>
<keyword evidence="3" id="KW-1185">Reference proteome</keyword>
<comment type="caution">
    <text evidence="2">The sequence shown here is derived from an EMBL/GenBank/DDBJ whole genome shotgun (WGS) entry which is preliminary data.</text>
</comment>
<dbReference type="Proteomes" id="UP001066276">
    <property type="component" value="Chromosome 8"/>
</dbReference>
<accession>A0AAV7NRG9</accession>
<evidence type="ECO:0000313" key="2">
    <source>
        <dbReference type="EMBL" id="KAJ1118656.1"/>
    </source>
</evidence>
<feature type="compositionally biased region" description="Pro residues" evidence="1">
    <location>
        <begin position="43"/>
        <end position="55"/>
    </location>
</feature>
<evidence type="ECO:0000256" key="1">
    <source>
        <dbReference type="SAM" id="MobiDB-lite"/>
    </source>
</evidence>
<evidence type="ECO:0000313" key="3">
    <source>
        <dbReference type="Proteomes" id="UP001066276"/>
    </source>
</evidence>
<proteinExistence type="predicted"/>
<dbReference type="AlphaFoldDB" id="A0AAV7NRG9"/>
<organism evidence="2 3">
    <name type="scientific">Pleurodeles waltl</name>
    <name type="common">Iberian ribbed newt</name>
    <dbReference type="NCBI Taxonomy" id="8319"/>
    <lineage>
        <taxon>Eukaryota</taxon>
        <taxon>Metazoa</taxon>
        <taxon>Chordata</taxon>
        <taxon>Craniata</taxon>
        <taxon>Vertebrata</taxon>
        <taxon>Euteleostomi</taxon>
        <taxon>Amphibia</taxon>
        <taxon>Batrachia</taxon>
        <taxon>Caudata</taxon>
        <taxon>Salamandroidea</taxon>
        <taxon>Salamandridae</taxon>
        <taxon>Pleurodelinae</taxon>
        <taxon>Pleurodeles</taxon>
    </lineage>
</organism>
<reference evidence="2" key="1">
    <citation type="journal article" date="2022" name="bioRxiv">
        <title>Sequencing and chromosome-scale assembly of the giantPleurodeles waltlgenome.</title>
        <authorList>
            <person name="Brown T."/>
            <person name="Elewa A."/>
            <person name="Iarovenko S."/>
            <person name="Subramanian E."/>
            <person name="Araus A.J."/>
            <person name="Petzold A."/>
            <person name="Susuki M."/>
            <person name="Suzuki K.-i.T."/>
            <person name="Hayashi T."/>
            <person name="Toyoda A."/>
            <person name="Oliveira C."/>
            <person name="Osipova E."/>
            <person name="Leigh N.D."/>
            <person name="Simon A."/>
            <person name="Yun M.H."/>
        </authorList>
    </citation>
    <scope>NUCLEOTIDE SEQUENCE</scope>
    <source>
        <strain evidence="2">20211129_DDA</strain>
        <tissue evidence="2">Liver</tissue>
    </source>
</reference>
<feature type="compositionally biased region" description="Low complexity" evidence="1">
    <location>
        <begin position="85"/>
        <end position="97"/>
    </location>
</feature>
<feature type="compositionally biased region" description="Low complexity" evidence="1">
    <location>
        <begin position="266"/>
        <end position="277"/>
    </location>
</feature>
<feature type="compositionally biased region" description="Polar residues" evidence="1">
    <location>
        <begin position="17"/>
        <end position="27"/>
    </location>
</feature>
<gene>
    <name evidence="2" type="ORF">NDU88_006844</name>
</gene>
<sequence length="286" mass="30124">MFRLGLQRKEREPAAATEQSSLSQESVCVSGGSPGTTPHPRRPGPPAPPIQPPKQPGFSLYLPPCAGRRSSMHPQGRNPGREEGPGATTGPPHTPHASPLQPGPPVYVFQGAQHRRSRLECSRDSACFRSLQREMARFRALRRPVTVAVAHRRTGPDLGPSLSPGCPPTPPTDFRARCRATLQQGPCPGPGGLFPSGGTDRDRRGLGRSSSLGLFPPWAAASASRAPASMTASVPGEGQDPRQPKRPPPSSAESLAPQLPQGVLAPSPSRSSISRTTGTHEAEFGA</sequence>
<protein>
    <submittedName>
        <fullName evidence="2">Uncharacterized protein</fullName>
    </submittedName>
</protein>
<dbReference type="EMBL" id="JANPWB010000012">
    <property type="protein sequence ID" value="KAJ1118656.1"/>
    <property type="molecule type" value="Genomic_DNA"/>
</dbReference>
<name>A0AAV7NRG9_PLEWA</name>